<keyword evidence="7" id="KW-0411">Iron-sulfur</keyword>
<dbReference type="Gene3D" id="1.10.599.10">
    <property type="entry name" value="Aldehyde Ferredoxin Oxidoreductase Protein, subunit A, domain 3"/>
    <property type="match status" value="1"/>
</dbReference>
<evidence type="ECO:0000256" key="4">
    <source>
        <dbReference type="ARBA" id="ARBA00022723"/>
    </source>
</evidence>
<dbReference type="GO" id="GO:0016625">
    <property type="term" value="F:oxidoreductase activity, acting on the aldehyde or oxo group of donors, iron-sulfur protein as acceptor"/>
    <property type="evidence" value="ECO:0007669"/>
    <property type="project" value="InterPro"/>
</dbReference>
<evidence type="ECO:0000256" key="7">
    <source>
        <dbReference type="ARBA" id="ARBA00023014"/>
    </source>
</evidence>
<dbReference type="Gene3D" id="3.60.9.10">
    <property type="entry name" value="Aldehyde ferredoxin oxidoreductase, N-terminal domain"/>
    <property type="match status" value="1"/>
</dbReference>
<dbReference type="Proteomes" id="UP000240681">
    <property type="component" value="Unassembled WGS sequence"/>
</dbReference>
<protein>
    <recommendedName>
        <fullName evidence="9">Aldehyde ferredoxin oxidoreductase N-terminal domain-containing protein</fullName>
    </recommendedName>
</protein>
<comment type="cofactor">
    <cofactor evidence="8">
        <name>tungstopterin</name>
        <dbReference type="ChEBI" id="CHEBI:30402"/>
    </cofactor>
</comment>
<evidence type="ECO:0000256" key="8">
    <source>
        <dbReference type="ARBA" id="ARBA00049934"/>
    </source>
</evidence>
<dbReference type="Pfam" id="PF01314">
    <property type="entry name" value="AFOR_C"/>
    <property type="match status" value="1"/>
</dbReference>
<evidence type="ECO:0000313" key="11">
    <source>
        <dbReference type="Proteomes" id="UP000240681"/>
    </source>
</evidence>
<evidence type="ECO:0000256" key="3">
    <source>
        <dbReference type="ARBA" id="ARBA00022485"/>
    </source>
</evidence>
<keyword evidence="4" id="KW-0479">Metal-binding</keyword>
<comment type="similarity">
    <text evidence="2">Belongs to the AOR/FOR family.</text>
</comment>
<dbReference type="Gene3D" id="1.10.569.10">
    <property type="entry name" value="Aldehyde Ferredoxin Oxidoreductase Protein, subunit A, domain 2"/>
    <property type="match status" value="1"/>
</dbReference>
<dbReference type="InterPro" id="IPR036021">
    <property type="entry name" value="Tungsten_al_ferr_oxy-like_C"/>
</dbReference>
<comment type="caution">
    <text evidence="10">The sequence shown here is derived from an EMBL/GenBank/DDBJ whole genome shotgun (WGS) entry which is preliminary data.</text>
</comment>
<dbReference type="EMBL" id="NEXK01000119">
    <property type="protein sequence ID" value="PSN93101.1"/>
    <property type="molecule type" value="Genomic_DNA"/>
</dbReference>
<dbReference type="GO" id="GO:0046872">
    <property type="term" value="F:metal ion binding"/>
    <property type="evidence" value="ECO:0007669"/>
    <property type="project" value="UniProtKB-KW"/>
</dbReference>
<evidence type="ECO:0000313" key="10">
    <source>
        <dbReference type="EMBL" id="PSN93101.1"/>
    </source>
</evidence>
<gene>
    <name evidence="10" type="ORF">B9Q09_06650</name>
</gene>
<keyword evidence="5" id="KW-0560">Oxidoreductase</keyword>
<evidence type="ECO:0000256" key="1">
    <source>
        <dbReference type="ARBA" id="ARBA00001966"/>
    </source>
</evidence>
<organism evidence="10 11">
    <name type="scientific">Candidatus Marsarchaeota G2 archaeon ECH_B_SAG-C16</name>
    <dbReference type="NCBI Taxonomy" id="1978163"/>
    <lineage>
        <taxon>Archaea</taxon>
        <taxon>Candidatus Marsarchaeota</taxon>
        <taxon>Candidatus Marsarchaeota group 2</taxon>
    </lineage>
</organism>
<accession>A0A2R6B384</accession>
<dbReference type="InterPro" id="IPR013984">
    <property type="entry name" value="Ald_Fedxn_OxRdtase_dom2"/>
</dbReference>
<dbReference type="PANTHER" id="PTHR30038">
    <property type="entry name" value="ALDEHYDE FERREDOXIN OXIDOREDUCTASE"/>
    <property type="match status" value="1"/>
</dbReference>
<dbReference type="InterPro" id="IPR051919">
    <property type="entry name" value="W-dependent_AOR"/>
</dbReference>
<dbReference type="InterPro" id="IPR036503">
    <property type="entry name" value="Ald_Fedxn_OxRdtase_N_sf"/>
</dbReference>
<dbReference type="SUPFAM" id="SSF56228">
    <property type="entry name" value="Aldehyde ferredoxin oxidoreductase, N-terminal domain"/>
    <property type="match status" value="1"/>
</dbReference>
<sequence>MTMVFRSPLTRTIAYANTGGYAATALKLAGFDALEIRGRSDSPKYVLVRGGEITLLDASPLWGKGASECIKLLKSKHGDVRVLSIGIAGENKVKFANIVNDAGRSSGVRHGAGAVLGDKRVKAVVIAADYSLRVPIANREKFMDLLRRLNSKIRGSPLLNRVTGLFSIYGTPLAVNPLNRFEALPFRNYTKTSFEGAAQLSGEKMNGTILISRLTCNSCSVQCRRETVGVSRYSFRTEGPDYAQISSLGSNCGVGDLEAVAYMNYLCYELGVDPIETGNILAILAHATERGLVAQDQGLRWGDVERMVELIRMISTKTGIGGILAEGAPSVSQALGDPSLSTAAKGITIQNADPRVEYGWGLLNATDNTGASAHIWVYPDLIYSFIDLLGEKSLVARIALNEYDKLASAVRYKQDLVAVLDSLQICAFSNMAYDLEDYVEALNVVTGWNIDRDELLRVGERIFNLERLYNEANGIVDDTLPTRFLSDPVPSGKNMGRVFPLKELLYNYYSVRGWEAGRIGEPKLKELSLT</sequence>
<feature type="domain" description="Aldehyde ferredoxin oxidoreductase N-terminal" evidence="9">
    <location>
        <begin position="1"/>
        <end position="130"/>
    </location>
</feature>
<dbReference type="InterPro" id="IPR013985">
    <property type="entry name" value="Ald_Fedxn_OxRdtase_dom3"/>
</dbReference>
<name>A0A2R6B384_9ARCH</name>
<dbReference type="Pfam" id="PF02730">
    <property type="entry name" value="AFOR_N"/>
    <property type="match status" value="1"/>
</dbReference>
<dbReference type="SMART" id="SM00790">
    <property type="entry name" value="AFOR_N"/>
    <property type="match status" value="1"/>
</dbReference>
<dbReference type="PANTHER" id="PTHR30038:SF0">
    <property type="entry name" value="TUNGSTEN-CONTAINING ALDEHYDE FERREDOXIN OXIDOREDUCTASE"/>
    <property type="match status" value="1"/>
</dbReference>
<dbReference type="GO" id="GO:0009055">
    <property type="term" value="F:electron transfer activity"/>
    <property type="evidence" value="ECO:0007669"/>
    <property type="project" value="InterPro"/>
</dbReference>
<dbReference type="SUPFAM" id="SSF48310">
    <property type="entry name" value="Aldehyde ferredoxin oxidoreductase, C-terminal domains"/>
    <property type="match status" value="1"/>
</dbReference>
<proteinExistence type="inferred from homology"/>
<dbReference type="AlphaFoldDB" id="A0A2R6B384"/>
<evidence type="ECO:0000259" key="9">
    <source>
        <dbReference type="SMART" id="SM00790"/>
    </source>
</evidence>
<evidence type="ECO:0000256" key="6">
    <source>
        <dbReference type="ARBA" id="ARBA00023004"/>
    </source>
</evidence>
<comment type="cofactor">
    <cofactor evidence="1">
        <name>[4Fe-4S] cluster</name>
        <dbReference type="ChEBI" id="CHEBI:49883"/>
    </cofactor>
</comment>
<dbReference type="GO" id="GO:0051539">
    <property type="term" value="F:4 iron, 4 sulfur cluster binding"/>
    <property type="evidence" value="ECO:0007669"/>
    <property type="project" value="UniProtKB-KW"/>
</dbReference>
<evidence type="ECO:0000256" key="5">
    <source>
        <dbReference type="ARBA" id="ARBA00023002"/>
    </source>
</evidence>
<evidence type="ECO:0000256" key="2">
    <source>
        <dbReference type="ARBA" id="ARBA00011032"/>
    </source>
</evidence>
<dbReference type="InterPro" id="IPR013983">
    <property type="entry name" value="Ald_Fedxn_OxRdtase_N"/>
</dbReference>
<reference evidence="10 11" key="1">
    <citation type="submission" date="2017-04" db="EMBL/GenBank/DDBJ databases">
        <title>Novel microbial lineages endemic to geothermal iron-oxide mats fill important gaps in the evolutionary history of Archaea.</title>
        <authorList>
            <person name="Jay Z.J."/>
            <person name="Beam J.P."/>
            <person name="Dlakic M."/>
            <person name="Rusch D.B."/>
            <person name="Kozubal M.A."/>
            <person name="Inskeep W.P."/>
        </authorList>
    </citation>
    <scope>NUCLEOTIDE SEQUENCE [LARGE SCALE GENOMIC DNA]</scope>
    <source>
        <strain evidence="10">ECH_B_SAG-C16</strain>
    </source>
</reference>
<keyword evidence="3" id="KW-0004">4Fe-4S</keyword>
<keyword evidence="6" id="KW-0408">Iron</keyword>
<dbReference type="InterPro" id="IPR001203">
    <property type="entry name" value="OxRdtase_Ald_Fedxn_C"/>
</dbReference>